<keyword evidence="2 5" id="KW-0413">Isomerase</keyword>
<dbReference type="EC" id="5.3.1.-" evidence="5"/>
<proteinExistence type="inferred from homology"/>
<dbReference type="PANTHER" id="PTHR43732">
    <property type="entry name" value="RIBOSE 5-PHOSPHATE ISOMERASE-RELATED"/>
    <property type="match status" value="1"/>
</dbReference>
<dbReference type="Pfam" id="PF02502">
    <property type="entry name" value="LacAB_rpiB"/>
    <property type="match status" value="1"/>
</dbReference>
<evidence type="ECO:0000256" key="2">
    <source>
        <dbReference type="ARBA" id="ARBA00023235"/>
    </source>
</evidence>
<comment type="similarity">
    <text evidence="1">Belongs to the LacAB/RpiB family.</text>
</comment>
<dbReference type="SUPFAM" id="SSF89623">
    <property type="entry name" value="Ribose/Galactose isomerase RpiB/AlsB"/>
    <property type="match status" value="1"/>
</dbReference>
<dbReference type="GO" id="GO:0005975">
    <property type="term" value="P:carbohydrate metabolic process"/>
    <property type="evidence" value="ECO:0007669"/>
    <property type="project" value="InterPro"/>
</dbReference>
<dbReference type="PATRIC" id="fig|29290.4.peg.796"/>
<dbReference type="InterPro" id="IPR004785">
    <property type="entry name" value="RpiB"/>
</dbReference>
<dbReference type="Proteomes" id="UP000033423">
    <property type="component" value="Unassembled WGS sequence"/>
</dbReference>
<name>A0A0F3GZ11_9BACT</name>
<dbReference type="GO" id="GO:0016861">
    <property type="term" value="F:intramolecular oxidoreductase activity, interconverting aldoses and ketoses"/>
    <property type="evidence" value="ECO:0007669"/>
    <property type="project" value="UniProtKB-ARBA"/>
</dbReference>
<comment type="caution">
    <text evidence="5">The sequence shown here is derived from an EMBL/GenBank/DDBJ whole genome shotgun (WGS) entry which is preliminary data.</text>
</comment>
<dbReference type="InterPro" id="IPR003500">
    <property type="entry name" value="RpiB_LacA_LacB"/>
</dbReference>
<dbReference type="PIRSF" id="PIRSF005384">
    <property type="entry name" value="RpiB_LacA_B"/>
    <property type="match status" value="1"/>
</dbReference>
<dbReference type="AlphaFoldDB" id="A0A0F3GZ11"/>
<reference evidence="5 6" key="1">
    <citation type="submission" date="2015-02" db="EMBL/GenBank/DDBJ databases">
        <title>Single-cell genomics of uncultivated deep-branching MTB reveals a conserved set of magnetosome genes.</title>
        <authorList>
            <person name="Kolinko S."/>
            <person name="Richter M."/>
            <person name="Glockner F.O."/>
            <person name="Brachmann A."/>
            <person name="Schuler D."/>
        </authorList>
    </citation>
    <scope>NUCLEOTIDE SEQUENCE [LARGE SCALE GENOMIC DNA]</scope>
    <source>
        <strain evidence="5">TM-1</strain>
    </source>
</reference>
<dbReference type="Gene3D" id="3.40.1400.10">
    <property type="entry name" value="Sugar-phosphate isomerase, RpiB/LacA/LacB"/>
    <property type="match status" value="1"/>
</dbReference>
<feature type="binding site" evidence="4">
    <location>
        <begin position="8"/>
        <end position="9"/>
    </location>
    <ligand>
        <name>D-ribulose 5-phosphate</name>
        <dbReference type="ChEBI" id="CHEBI:58121"/>
    </ligand>
</feature>
<dbReference type="NCBIfam" id="NF004051">
    <property type="entry name" value="PRK05571.1"/>
    <property type="match status" value="1"/>
</dbReference>
<feature type="binding site" evidence="4">
    <location>
        <position position="132"/>
    </location>
    <ligand>
        <name>D-ribulose 5-phosphate</name>
        <dbReference type="ChEBI" id="CHEBI:58121"/>
    </ligand>
</feature>
<evidence type="ECO:0000256" key="3">
    <source>
        <dbReference type="PIRSR" id="PIRSR005384-1"/>
    </source>
</evidence>
<feature type="binding site" evidence="4">
    <location>
        <position position="99"/>
    </location>
    <ligand>
        <name>D-ribulose 5-phosphate</name>
        <dbReference type="ChEBI" id="CHEBI:58121"/>
    </ligand>
</feature>
<feature type="binding site" evidence="4">
    <location>
        <begin position="66"/>
        <end position="70"/>
    </location>
    <ligand>
        <name>D-ribulose 5-phosphate</name>
        <dbReference type="ChEBI" id="CHEBI:58121"/>
    </ligand>
</feature>
<organism evidence="5 6">
    <name type="scientific">Candidatus Magnetobacterium bavaricum</name>
    <dbReference type="NCBI Taxonomy" id="29290"/>
    <lineage>
        <taxon>Bacteria</taxon>
        <taxon>Pseudomonadati</taxon>
        <taxon>Nitrospirota</taxon>
        <taxon>Thermodesulfovibrionia</taxon>
        <taxon>Thermodesulfovibrionales</taxon>
        <taxon>Candidatus Magnetobacteriaceae</taxon>
        <taxon>Candidatus Magnetobacterium</taxon>
    </lineage>
</organism>
<feature type="active site" description="Proton donor" evidence="3">
    <location>
        <position position="98"/>
    </location>
</feature>
<keyword evidence="6" id="KW-1185">Reference proteome</keyword>
<dbReference type="PANTHER" id="PTHR43732:SF1">
    <property type="entry name" value="RIBOSE 5-PHOSPHATE ISOMERASE"/>
    <property type="match status" value="1"/>
</dbReference>
<dbReference type="InterPro" id="IPR051812">
    <property type="entry name" value="SPI_LacAB/RpiB"/>
</dbReference>
<feature type="binding site" evidence="4">
    <location>
        <position position="136"/>
    </location>
    <ligand>
        <name>D-ribulose 5-phosphate</name>
        <dbReference type="ChEBI" id="CHEBI:58121"/>
    </ligand>
</feature>
<feature type="active site" description="Proton acceptor" evidence="3">
    <location>
        <position position="65"/>
    </location>
</feature>
<gene>
    <name evidence="5" type="ORF">MBAV_000596</name>
</gene>
<feature type="binding site" evidence="4">
    <location>
        <position position="109"/>
    </location>
    <ligand>
        <name>D-ribulose 5-phosphate</name>
        <dbReference type="ChEBI" id="CHEBI:58121"/>
    </ligand>
</feature>
<dbReference type="InterPro" id="IPR036569">
    <property type="entry name" value="RpiB_LacA_LacB_sf"/>
</dbReference>
<evidence type="ECO:0000313" key="5">
    <source>
        <dbReference type="EMBL" id="KJU87209.1"/>
    </source>
</evidence>
<evidence type="ECO:0000313" key="6">
    <source>
        <dbReference type="Proteomes" id="UP000033423"/>
    </source>
</evidence>
<accession>A0A0F3GZ11</accession>
<evidence type="ECO:0000256" key="1">
    <source>
        <dbReference type="ARBA" id="ARBA00008754"/>
    </source>
</evidence>
<sequence length="151" mass="16235">MVIAVGCDHAGVLLKRELERFLVEGGSSVIDVGTKDESSVDYPDFAAAVASKVSRGEVDRGILICGSGIGMSIVANKFRGVRAALCNDLYTAAMSRLHNDANILALGSRVVATELAREIVKVWLMTEFSGARHELRIKKISNIEDSIAETK</sequence>
<dbReference type="NCBIfam" id="TIGR01120">
    <property type="entry name" value="rpiB"/>
    <property type="match status" value="1"/>
</dbReference>
<evidence type="ECO:0000256" key="4">
    <source>
        <dbReference type="PIRSR" id="PIRSR005384-2"/>
    </source>
</evidence>
<dbReference type="NCBIfam" id="TIGR00689">
    <property type="entry name" value="rpiB_lacA_lacB"/>
    <property type="match status" value="1"/>
</dbReference>
<dbReference type="EMBL" id="LACI01000269">
    <property type="protein sequence ID" value="KJU87209.1"/>
    <property type="molecule type" value="Genomic_DNA"/>
</dbReference>
<protein>
    <submittedName>
        <fullName evidence="5">Ribose-5-phosphate isomerase B</fullName>
        <ecNumber evidence="5">5.3.1.-</ecNumber>
    </submittedName>
</protein>